<reference evidence="1 2" key="1">
    <citation type="submission" date="2009-11" db="EMBL/GenBank/DDBJ databases">
        <authorList>
            <person name="Weinstock G."/>
            <person name="Sodergren E."/>
            <person name="Clifton S."/>
            <person name="Fulton L."/>
            <person name="Fulton B."/>
            <person name="Courtney L."/>
            <person name="Fronick C."/>
            <person name="Harrison M."/>
            <person name="Strong C."/>
            <person name="Farmer C."/>
            <person name="Delahaunty K."/>
            <person name="Markovic C."/>
            <person name="Hall O."/>
            <person name="Minx P."/>
            <person name="Tomlinson C."/>
            <person name="Mitreva M."/>
            <person name="Nelson J."/>
            <person name="Hou S."/>
            <person name="Wollam A."/>
            <person name="Pepin K.H."/>
            <person name="Johnson M."/>
            <person name="Bhonagiri V."/>
            <person name="Nash W.E."/>
            <person name="Warren W."/>
            <person name="Chinwalla A."/>
            <person name="Mardis E.R."/>
            <person name="Wilson R.K."/>
        </authorList>
    </citation>
    <scope>NUCLEOTIDE SEQUENCE [LARGE SCALE GENOMIC DNA]</scope>
    <source>
        <strain evidence="1 2">DSM 20093</strain>
    </source>
</reference>
<sequence>MGWKTDGLRESGRVLTRMVAQPGLRDAHTACGLRGVGCNAPS</sequence>
<evidence type="ECO:0000313" key="1">
    <source>
        <dbReference type="EMBL" id="EFA23770.1"/>
    </source>
</evidence>
<evidence type="ECO:0000313" key="2">
    <source>
        <dbReference type="Proteomes" id="UP000003656"/>
    </source>
</evidence>
<protein>
    <submittedName>
        <fullName evidence="1">Uncharacterized protein</fullName>
    </submittedName>
</protein>
<dbReference type="STRING" id="561180.BIFGAL_02878"/>
<accession>D1NSW8</accession>
<dbReference type="EMBL" id="ABXB03000001">
    <property type="protein sequence ID" value="EFA23770.1"/>
    <property type="molecule type" value="Genomic_DNA"/>
</dbReference>
<organism evidence="1 2">
    <name type="scientific">Bifidobacterium gallicum DSM 20093 = LMG 11596</name>
    <dbReference type="NCBI Taxonomy" id="561180"/>
    <lineage>
        <taxon>Bacteria</taxon>
        <taxon>Bacillati</taxon>
        <taxon>Actinomycetota</taxon>
        <taxon>Actinomycetes</taxon>
        <taxon>Bifidobacteriales</taxon>
        <taxon>Bifidobacteriaceae</taxon>
        <taxon>Bifidobacterium</taxon>
    </lineage>
</organism>
<dbReference type="AlphaFoldDB" id="D1NSW8"/>
<comment type="caution">
    <text evidence="1">The sequence shown here is derived from an EMBL/GenBank/DDBJ whole genome shotgun (WGS) entry which is preliminary data.</text>
</comment>
<proteinExistence type="predicted"/>
<dbReference type="Proteomes" id="UP000003656">
    <property type="component" value="Unassembled WGS sequence"/>
</dbReference>
<gene>
    <name evidence="1" type="ORF">BIFGAL_02878</name>
</gene>
<name>D1NSW8_9BIFI</name>